<dbReference type="AlphaFoldDB" id="I9JF63"/>
<comment type="caution">
    <text evidence="1">The sequence shown here is derived from an EMBL/GenBank/DDBJ whole genome shotgun (WGS) entry which is preliminary data.</text>
</comment>
<reference evidence="1 2" key="1">
    <citation type="submission" date="2012-02" db="EMBL/GenBank/DDBJ databases">
        <title>The Genome Sequence of Bacteroides xylanisolvens CL03T12C04.</title>
        <authorList>
            <consortium name="The Broad Institute Genome Sequencing Platform"/>
            <person name="Earl A."/>
            <person name="Ward D."/>
            <person name="Feldgarden M."/>
            <person name="Gevers D."/>
            <person name="Zitomersky N.L."/>
            <person name="Coyne M.J."/>
            <person name="Comstock L.E."/>
            <person name="Young S.K."/>
            <person name="Zeng Q."/>
            <person name="Gargeya S."/>
            <person name="Fitzgerald M."/>
            <person name="Haas B."/>
            <person name="Abouelleil A."/>
            <person name="Alvarado L."/>
            <person name="Arachchi H.M."/>
            <person name="Berlin A."/>
            <person name="Chapman S.B."/>
            <person name="Gearin G."/>
            <person name="Goldberg J."/>
            <person name="Griggs A."/>
            <person name="Gujja S."/>
            <person name="Hansen M."/>
            <person name="Heiman D."/>
            <person name="Howarth C."/>
            <person name="Larimer J."/>
            <person name="Lui A."/>
            <person name="MacDonald P.J.P."/>
            <person name="McCowen C."/>
            <person name="Montmayeur A."/>
            <person name="Murphy C."/>
            <person name="Neiman D."/>
            <person name="Pearson M."/>
            <person name="Priest M."/>
            <person name="Roberts A."/>
            <person name="Saif S."/>
            <person name="Shea T."/>
            <person name="Sisk P."/>
            <person name="Stolte C."/>
            <person name="Sykes S."/>
            <person name="Wortman J."/>
            <person name="Nusbaum C."/>
            <person name="Birren B."/>
        </authorList>
    </citation>
    <scope>NUCLEOTIDE SEQUENCE [LARGE SCALE GENOMIC DNA]</scope>
    <source>
        <strain evidence="1 2">CL03T12C04</strain>
    </source>
</reference>
<name>I9JF63_9BACE</name>
<dbReference type="InterPro" id="IPR027417">
    <property type="entry name" value="P-loop_NTPase"/>
</dbReference>
<dbReference type="PATRIC" id="fig|997892.3.peg.2966"/>
<sequence length="380" mass="43839">MRYTKAMIRNPFITSGYVSADYFCDRQQESEQLVREVMNGNNLALVSTRRMGKTGLIRHCFQFPEIKQGYYTFFIDIYDSRSLRDLVFALSKEILEVLKPIGKKALHGFWECVKSLQASISFDVNGMPSLNLGLGDIQAPATTLDEIFRYLEQADKPCLIAIDEFQQITGYAEKNVEATLRTYVQHCNNARFIFAGSQRHVMGNMFLTPSRPFYQSVSMMHLESIPLEEYIRFACMHFKRAGKEMEESAVTTVYQQFEGVTWYIQKVLNTLYDMTPEHGVCKVEMVSEAIRQIIDSFRYTYSEILFRLPEKQKELLIAITKEGKAKAITSGAFIKKYRLASASSVQSALKGLLEKDFVTQEKGVYQIYDRFLGIWLKENY</sequence>
<organism evidence="1 2">
    <name type="scientific">Bacteroides xylanisolvens CL03T12C04</name>
    <dbReference type="NCBI Taxonomy" id="997892"/>
    <lineage>
        <taxon>Bacteria</taxon>
        <taxon>Pseudomonadati</taxon>
        <taxon>Bacteroidota</taxon>
        <taxon>Bacteroidia</taxon>
        <taxon>Bacteroidales</taxon>
        <taxon>Bacteroidaceae</taxon>
        <taxon>Bacteroides</taxon>
    </lineage>
</organism>
<protein>
    <recommendedName>
        <fullName evidence="3">ATPase domain-containing protein</fullName>
    </recommendedName>
</protein>
<dbReference type="PANTHER" id="PTHR34301">
    <property type="entry name" value="DNA-BINDING PROTEIN-RELATED"/>
    <property type="match status" value="1"/>
</dbReference>
<dbReference type="PANTHER" id="PTHR34301:SF8">
    <property type="entry name" value="ATPASE DOMAIN-CONTAINING PROTEIN"/>
    <property type="match status" value="1"/>
</dbReference>
<evidence type="ECO:0000313" key="1">
    <source>
        <dbReference type="EMBL" id="EIY85334.1"/>
    </source>
</evidence>
<gene>
    <name evidence="1" type="ORF">HMPREF1074_02893</name>
</gene>
<dbReference type="Proteomes" id="UP000003566">
    <property type="component" value="Unassembled WGS sequence"/>
</dbReference>
<evidence type="ECO:0000313" key="2">
    <source>
        <dbReference type="Proteomes" id="UP000003566"/>
    </source>
</evidence>
<dbReference type="SUPFAM" id="SSF52540">
    <property type="entry name" value="P-loop containing nucleoside triphosphate hydrolases"/>
    <property type="match status" value="1"/>
</dbReference>
<dbReference type="HOGENOM" id="CLU_053804_1_1_10"/>
<dbReference type="EMBL" id="AGXE01000016">
    <property type="protein sequence ID" value="EIY85334.1"/>
    <property type="molecule type" value="Genomic_DNA"/>
</dbReference>
<accession>I9JF63</accession>
<evidence type="ECO:0008006" key="3">
    <source>
        <dbReference type="Google" id="ProtNLM"/>
    </source>
</evidence>
<proteinExistence type="predicted"/>
<dbReference type="Gene3D" id="3.40.50.300">
    <property type="entry name" value="P-loop containing nucleotide triphosphate hydrolases"/>
    <property type="match status" value="1"/>
</dbReference>